<proteinExistence type="predicted"/>
<evidence type="ECO:0000313" key="4">
    <source>
        <dbReference type="Proteomes" id="UP000189670"/>
    </source>
</evidence>
<feature type="domain" description="Response regulatory" evidence="2">
    <location>
        <begin position="1"/>
        <end position="35"/>
    </location>
</feature>
<name>A0A1V1P6I8_9BACT</name>
<evidence type="ECO:0000259" key="2">
    <source>
        <dbReference type="PROSITE" id="PS50110"/>
    </source>
</evidence>
<organism evidence="3 4">
    <name type="scientific">Candidatus Magnetoglobus multicellularis str. Araruama</name>
    <dbReference type="NCBI Taxonomy" id="890399"/>
    <lineage>
        <taxon>Bacteria</taxon>
        <taxon>Pseudomonadati</taxon>
        <taxon>Thermodesulfobacteriota</taxon>
        <taxon>Desulfobacteria</taxon>
        <taxon>Desulfobacterales</taxon>
        <taxon>Desulfobacteraceae</taxon>
        <taxon>Candidatus Magnetoglobus</taxon>
    </lineage>
</organism>
<reference evidence="4" key="1">
    <citation type="submission" date="2012-11" db="EMBL/GenBank/DDBJ databases">
        <authorList>
            <person name="Lucero-Rivera Y.E."/>
            <person name="Tovar-Ramirez D."/>
        </authorList>
    </citation>
    <scope>NUCLEOTIDE SEQUENCE [LARGE SCALE GENOMIC DNA]</scope>
    <source>
        <strain evidence="4">Araruama</strain>
    </source>
</reference>
<evidence type="ECO:0000256" key="1">
    <source>
        <dbReference type="PROSITE-ProRule" id="PRU00169"/>
    </source>
</evidence>
<accession>A0A1V1P6I8</accession>
<dbReference type="GO" id="GO:0000160">
    <property type="term" value="P:phosphorelay signal transduction system"/>
    <property type="evidence" value="ECO:0007669"/>
    <property type="project" value="InterPro"/>
</dbReference>
<dbReference type="Proteomes" id="UP000189670">
    <property type="component" value="Unassembled WGS sequence"/>
</dbReference>
<gene>
    <name evidence="3" type="ORF">OMM_08872</name>
</gene>
<sequence length="133" mass="15328">MNDEAKENSLLAGFNDFIAKPIDEKNLFDMIAQYLALEWIYEKPNKSHPLKSDNIIDDAEIIPPPSDALNKLYDLARFGNMELIQQQAKYIGQLGKQYQPFAQRISHLASEYEDEAIVSFVRKWVQSKVNHIS</sequence>
<dbReference type="SUPFAM" id="SSF52172">
    <property type="entry name" value="CheY-like"/>
    <property type="match status" value="1"/>
</dbReference>
<comment type="caution">
    <text evidence="1">Lacks conserved residue(s) required for the propagation of feature annotation.</text>
</comment>
<dbReference type="EMBL" id="ATBP01000437">
    <property type="protein sequence ID" value="ETR70365.1"/>
    <property type="molecule type" value="Genomic_DNA"/>
</dbReference>
<dbReference type="InterPro" id="IPR001789">
    <property type="entry name" value="Sig_transdc_resp-reg_receiver"/>
</dbReference>
<protein>
    <recommendedName>
        <fullName evidence="2">Response regulatory domain-containing protein</fullName>
    </recommendedName>
</protein>
<comment type="caution">
    <text evidence="3">The sequence shown here is derived from an EMBL/GenBank/DDBJ whole genome shotgun (WGS) entry which is preliminary data.</text>
</comment>
<dbReference type="AlphaFoldDB" id="A0A1V1P6I8"/>
<dbReference type="InterPro" id="IPR011006">
    <property type="entry name" value="CheY-like_superfamily"/>
</dbReference>
<evidence type="ECO:0000313" key="3">
    <source>
        <dbReference type="EMBL" id="ETR70365.1"/>
    </source>
</evidence>
<dbReference type="PROSITE" id="PS50110">
    <property type="entry name" value="RESPONSE_REGULATORY"/>
    <property type="match status" value="1"/>
</dbReference>